<accession>A0A2S8SVI9</accession>
<dbReference type="EMBL" id="NIGF01000003">
    <property type="protein sequence ID" value="PQV64815.1"/>
    <property type="molecule type" value="Genomic_DNA"/>
</dbReference>
<organism evidence="1 2">
    <name type="scientific">Abditibacterium utsteinense</name>
    <dbReference type="NCBI Taxonomy" id="1960156"/>
    <lineage>
        <taxon>Bacteria</taxon>
        <taxon>Pseudomonadati</taxon>
        <taxon>Abditibacteriota</taxon>
        <taxon>Abditibacteriia</taxon>
        <taxon>Abditibacteriales</taxon>
        <taxon>Abditibacteriaceae</taxon>
        <taxon>Abditibacterium</taxon>
    </lineage>
</organism>
<evidence type="ECO:0000313" key="2">
    <source>
        <dbReference type="Proteomes" id="UP000237684"/>
    </source>
</evidence>
<dbReference type="Proteomes" id="UP000237684">
    <property type="component" value="Unassembled WGS sequence"/>
</dbReference>
<reference evidence="1 2" key="1">
    <citation type="journal article" date="2018" name="Syst. Appl. Microbiol.">
        <title>Abditibacterium utsteinense sp. nov., the first cultivated member of candidate phylum FBP, isolated from ice-free Antarctic soil samples.</title>
        <authorList>
            <person name="Tahon G."/>
            <person name="Tytgat B."/>
            <person name="Lebbe L."/>
            <person name="Carlier A."/>
            <person name="Willems A."/>
        </authorList>
    </citation>
    <scope>NUCLEOTIDE SEQUENCE [LARGE SCALE GENOMIC DNA]</scope>
    <source>
        <strain evidence="1 2">LMG 29911</strain>
    </source>
</reference>
<protein>
    <submittedName>
        <fullName evidence="1">Uncharacterized protein</fullName>
    </submittedName>
</protein>
<gene>
    <name evidence="1" type="ORF">B1R32_10382</name>
</gene>
<dbReference type="RefSeq" id="WP_105482700.1">
    <property type="nucleotide sequence ID" value="NZ_NIGF01000003.1"/>
</dbReference>
<keyword evidence="2" id="KW-1185">Reference proteome</keyword>
<name>A0A2S8SVI9_9BACT</name>
<proteinExistence type="predicted"/>
<dbReference type="OrthoDB" id="192751at2"/>
<sequence length="215" mass="24537">MPPEIQEHGFTFETWIRATFFDSHEASSYTGKWDIAKDANINYGGLPVSVKTAGYGSPVGFGDALRQFRIEEDFLLIVGFWKQEKEKKRIVNIVAAPITTLRWQSLWHPITFEDLSQLDAVIKNRTLTYQQARTEAQRIKSQLPFTQAHMTVNPKIDSKTQRRLQCTLGFSNLFSILAPEADQKALDKPKLFGVESIEAFLSSPRVFKKILQSEL</sequence>
<evidence type="ECO:0000313" key="1">
    <source>
        <dbReference type="EMBL" id="PQV64815.1"/>
    </source>
</evidence>
<dbReference type="AlphaFoldDB" id="A0A2S8SVI9"/>
<dbReference type="InParanoid" id="A0A2S8SVI9"/>
<comment type="caution">
    <text evidence="1">The sequence shown here is derived from an EMBL/GenBank/DDBJ whole genome shotgun (WGS) entry which is preliminary data.</text>
</comment>